<evidence type="ECO:0000256" key="1">
    <source>
        <dbReference type="ARBA" id="ARBA00007692"/>
    </source>
</evidence>
<dbReference type="PANTHER" id="PTHR13068">
    <property type="entry name" value="CGI-12 PROTEIN-RELATED"/>
    <property type="match status" value="1"/>
</dbReference>
<dbReference type="Proteomes" id="UP001141552">
    <property type="component" value="Unassembled WGS sequence"/>
</dbReference>
<comment type="caution">
    <text evidence="4">The sequence shown here is derived from an EMBL/GenBank/DDBJ whole genome shotgun (WGS) entry which is preliminary data.</text>
</comment>
<sequence length="314" mass="35684">MFRFQLKCYIGSGKNPRISQTYKLHFLQFYCHSSESNSRIANEEVSFTVSYLTNTCGFSSEAALSASKYLHFKGPERPDSVVNCLKTCGLSQTEISHVVRGDPTILGYGVKRIIPKLEFLTSRGASSRDFAAILTSNPSVLGRSLENHVIPIYNLIRNVVDSDEKAIAVLKRGRNYIFKNDLDSHMGFSINFLRDNGVPQSRIAMLLHTSPQVVGYVGRLEETVVKLKEMGFNPSRYNFIMALMAMNGQSPSKWRKKLDAYMRWGWTEQEVLGMFKRLPCCMCHSEKKIMAVMDFLVNKVGWQLSVIATYPHFF</sequence>
<evidence type="ECO:0000256" key="2">
    <source>
        <dbReference type="ARBA" id="ARBA00022472"/>
    </source>
</evidence>
<name>A0A9Q0FLY0_9ROSI</name>
<dbReference type="InterPro" id="IPR038538">
    <property type="entry name" value="MTERF_sf"/>
</dbReference>
<dbReference type="GO" id="GO:0006353">
    <property type="term" value="P:DNA-templated transcription termination"/>
    <property type="evidence" value="ECO:0007669"/>
    <property type="project" value="UniProtKB-KW"/>
</dbReference>
<dbReference type="Pfam" id="PF02536">
    <property type="entry name" value="mTERF"/>
    <property type="match status" value="2"/>
</dbReference>
<dbReference type="AlphaFoldDB" id="A0A9Q0FLY0"/>
<evidence type="ECO:0000313" key="5">
    <source>
        <dbReference type="Proteomes" id="UP001141552"/>
    </source>
</evidence>
<keyword evidence="2" id="KW-0805">Transcription regulation</keyword>
<evidence type="ECO:0000256" key="3">
    <source>
        <dbReference type="ARBA" id="ARBA00022946"/>
    </source>
</evidence>
<protein>
    <submittedName>
        <fullName evidence="4">Uncharacterized protein</fullName>
    </submittedName>
</protein>
<dbReference type="OrthoDB" id="637682at2759"/>
<dbReference type="EMBL" id="JAKUCV010005026">
    <property type="protein sequence ID" value="KAJ4833030.1"/>
    <property type="molecule type" value="Genomic_DNA"/>
</dbReference>
<dbReference type="SMART" id="SM00733">
    <property type="entry name" value="Mterf"/>
    <property type="match status" value="4"/>
</dbReference>
<dbReference type="PANTHER" id="PTHR13068:SF166">
    <property type="entry name" value="TRANSCRIPTION TERMINATION FACTOR MTERF15, MITOCHONDRIAL-LIKE"/>
    <property type="match status" value="1"/>
</dbReference>
<keyword evidence="2" id="KW-0804">Transcription</keyword>
<reference evidence="4" key="2">
    <citation type="journal article" date="2023" name="Plants (Basel)">
        <title>Annotation of the Turnera subulata (Passifloraceae) Draft Genome Reveals the S-Locus Evolved after the Divergence of Turneroideae from Passifloroideae in a Stepwise Manner.</title>
        <authorList>
            <person name="Henning P.M."/>
            <person name="Roalson E.H."/>
            <person name="Mir W."/>
            <person name="McCubbin A.G."/>
            <person name="Shore J.S."/>
        </authorList>
    </citation>
    <scope>NUCLEOTIDE SEQUENCE</scope>
    <source>
        <strain evidence="4">F60SS</strain>
    </source>
</reference>
<dbReference type="Gene3D" id="1.25.70.10">
    <property type="entry name" value="Transcription termination factor 3, mitochondrial"/>
    <property type="match status" value="1"/>
</dbReference>
<keyword evidence="5" id="KW-1185">Reference proteome</keyword>
<evidence type="ECO:0000313" key="4">
    <source>
        <dbReference type="EMBL" id="KAJ4833030.1"/>
    </source>
</evidence>
<organism evidence="4 5">
    <name type="scientific">Turnera subulata</name>
    <dbReference type="NCBI Taxonomy" id="218843"/>
    <lineage>
        <taxon>Eukaryota</taxon>
        <taxon>Viridiplantae</taxon>
        <taxon>Streptophyta</taxon>
        <taxon>Embryophyta</taxon>
        <taxon>Tracheophyta</taxon>
        <taxon>Spermatophyta</taxon>
        <taxon>Magnoliopsida</taxon>
        <taxon>eudicotyledons</taxon>
        <taxon>Gunneridae</taxon>
        <taxon>Pentapetalae</taxon>
        <taxon>rosids</taxon>
        <taxon>fabids</taxon>
        <taxon>Malpighiales</taxon>
        <taxon>Passifloraceae</taxon>
        <taxon>Turnera</taxon>
    </lineage>
</organism>
<keyword evidence="3" id="KW-0809">Transit peptide</keyword>
<keyword evidence="2" id="KW-0806">Transcription termination</keyword>
<proteinExistence type="inferred from homology"/>
<dbReference type="InterPro" id="IPR003690">
    <property type="entry name" value="MTERF"/>
</dbReference>
<gene>
    <name evidence="4" type="ORF">Tsubulata_010658</name>
</gene>
<comment type="similarity">
    <text evidence="1">Belongs to the mTERF family.</text>
</comment>
<reference evidence="4" key="1">
    <citation type="submission" date="2022-02" db="EMBL/GenBank/DDBJ databases">
        <authorList>
            <person name="Henning P.M."/>
            <person name="McCubbin A.G."/>
            <person name="Shore J.S."/>
        </authorList>
    </citation>
    <scope>NUCLEOTIDE SEQUENCE</scope>
    <source>
        <strain evidence="4">F60SS</strain>
        <tissue evidence="4">Leaves</tissue>
    </source>
</reference>
<dbReference type="FunFam" id="1.25.70.10:FF:000001">
    <property type="entry name" value="Mitochondrial transcription termination factor-like"/>
    <property type="match status" value="1"/>
</dbReference>
<dbReference type="GO" id="GO:0003676">
    <property type="term" value="F:nucleic acid binding"/>
    <property type="evidence" value="ECO:0007669"/>
    <property type="project" value="InterPro"/>
</dbReference>
<accession>A0A9Q0FLY0</accession>